<comment type="similarity">
    <text evidence="3">Belongs to the CpsD/CapB family.</text>
</comment>
<dbReference type="EMBL" id="SMFZ01000002">
    <property type="protein sequence ID" value="TCK20938.1"/>
    <property type="molecule type" value="Genomic_DNA"/>
</dbReference>
<evidence type="ECO:0000256" key="12">
    <source>
        <dbReference type="ARBA" id="ARBA00022840"/>
    </source>
</evidence>
<dbReference type="GO" id="GO:0004715">
    <property type="term" value="F:non-membrane spanning protein tyrosine kinase activity"/>
    <property type="evidence" value="ECO:0007669"/>
    <property type="project" value="UniProtKB-EC"/>
</dbReference>
<feature type="transmembrane region" description="Helical" evidence="18">
    <location>
        <begin position="14"/>
        <end position="34"/>
    </location>
</feature>
<feature type="compositionally biased region" description="Basic and acidic residues" evidence="17">
    <location>
        <begin position="492"/>
        <end position="501"/>
    </location>
</feature>
<dbReference type="InterPro" id="IPR025669">
    <property type="entry name" value="AAA_dom"/>
</dbReference>
<evidence type="ECO:0000256" key="8">
    <source>
        <dbReference type="ARBA" id="ARBA00022679"/>
    </source>
</evidence>
<dbReference type="PANTHER" id="PTHR32309">
    <property type="entry name" value="TYROSINE-PROTEIN KINASE"/>
    <property type="match status" value="1"/>
</dbReference>
<evidence type="ECO:0000259" key="19">
    <source>
        <dbReference type="Pfam" id="PF02706"/>
    </source>
</evidence>
<dbReference type="InterPro" id="IPR005702">
    <property type="entry name" value="Wzc-like_C"/>
</dbReference>
<dbReference type="Gene3D" id="3.40.50.300">
    <property type="entry name" value="P-loop containing nucleotide triphosphate hydrolases"/>
    <property type="match status" value="1"/>
</dbReference>
<keyword evidence="7" id="KW-0997">Cell inner membrane</keyword>
<dbReference type="InterPro" id="IPR050445">
    <property type="entry name" value="Bact_polysacc_biosynth/exp"/>
</dbReference>
<dbReference type="InterPro" id="IPR003856">
    <property type="entry name" value="LPS_length_determ_N"/>
</dbReference>
<dbReference type="GO" id="GO:0005524">
    <property type="term" value="F:ATP binding"/>
    <property type="evidence" value="ECO:0007669"/>
    <property type="project" value="UniProtKB-KW"/>
</dbReference>
<dbReference type="SUPFAM" id="SSF52540">
    <property type="entry name" value="P-loop containing nucleoside triphosphate hydrolases"/>
    <property type="match status" value="1"/>
</dbReference>
<evidence type="ECO:0000256" key="18">
    <source>
        <dbReference type="SAM" id="Phobius"/>
    </source>
</evidence>
<evidence type="ECO:0000313" key="22">
    <source>
        <dbReference type="Proteomes" id="UP000295560"/>
    </source>
</evidence>
<accession>A0A4R1HGU2</accession>
<dbReference type="GO" id="GO:0005886">
    <property type="term" value="C:plasma membrane"/>
    <property type="evidence" value="ECO:0007669"/>
    <property type="project" value="UniProtKB-SubCell"/>
</dbReference>
<keyword evidence="12" id="KW-0067">ATP-binding</keyword>
<evidence type="ECO:0000256" key="15">
    <source>
        <dbReference type="ARBA" id="ARBA00023137"/>
    </source>
</evidence>
<keyword evidence="8" id="KW-0808">Transferase</keyword>
<evidence type="ECO:0000256" key="4">
    <source>
        <dbReference type="ARBA" id="ARBA00008883"/>
    </source>
</evidence>
<evidence type="ECO:0000256" key="17">
    <source>
        <dbReference type="SAM" id="MobiDB-lite"/>
    </source>
</evidence>
<dbReference type="OrthoDB" id="9812433at2"/>
<dbReference type="Proteomes" id="UP000295560">
    <property type="component" value="Unassembled WGS sequence"/>
</dbReference>
<dbReference type="CDD" id="cd05387">
    <property type="entry name" value="BY-kinase"/>
    <property type="match status" value="1"/>
</dbReference>
<feature type="transmembrane region" description="Helical" evidence="18">
    <location>
        <begin position="174"/>
        <end position="195"/>
    </location>
</feature>
<sequence length="501" mass="52877">MTVQDYLRVIRERWLVIALAVVVGVIGAVAVYLVRPAEYTAQVSLYVSAQVGENPQQAYQGAQLSEQRVKSYNELVTGDRVMGETIQRAGLSETAGQLATHVAATSALDSVIINVAVTDESPQRAAQIANTIGTVVSEVVDELERPAAPNAVPPVAVRVVQPAPVPTTPSSTGLPVVLALGLLAGLAVGVGAAFLRNALDTSVKSVESLTEAVDAPNLGAIAYDGEVPQKPLTVQDDPQSPRAEAFRQLRTNLQFVDVDRPRKVVLVTSSLPGEGKTTTVANLAIALAATGSRVLVVEADLRRPKISELLGLDRSVGLTRVLSGRLSLSQAIQPWSGGRFEVLPSGPTPPNPSELLGSNQMRTLLDEARAEYDIVLVDTPPLLPVTDAAAIAPATDGAMLVCRFQQTTRQQVEAAAQALRGVSAELLGTVFTMVPSSGPLAYAKYNTYYSSEVAKTAAWTDTERTQAMAARASTPARSQPTGRPRPSPSEPRPPDRSGHEG</sequence>
<evidence type="ECO:0000256" key="6">
    <source>
        <dbReference type="ARBA" id="ARBA00022475"/>
    </source>
</evidence>
<evidence type="ECO:0000256" key="11">
    <source>
        <dbReference type="ARBA" id="ARBA00022777"/>
    </source>
</evidence>
<comment type="subcellular location">
    <subcellularLocation>
        <location evidence="1">Cell inner membrane</location>
        <topology evidence="1">Multi-pass membrane protein</topology>
    </subcellularLocation>
</comment>
<keyword evidence="22" id="KW-1185">Reference proteome</keyword>
<proteinExistence type="inferred from homology"/>
<evidence type="ECO:0000256" key="1">
    <source>
        <dbReference type="ARBA" id="ARBA00004429"/>
    </source>
</evidence>
<feature type="domain" description="Polysaccharide chain length determinant N-terminal" evidence="19">
    <location>
        <begin position="3"/>
        <end position="87"/>
    </location>
</feature>
<evidence type="ECO:0000256" key="7">
    <source>
        <dbReference type="ARBA" id="ARBA00022519"/>
    </source>
</evidence>
<evidence type="ECO:0000256" key="13">
    <source>
        <dbReference type="ARBA" id="ARBA00022989"/>
    </source>
</evidence>
<keyword evidence="13 18" id="KW-1133">Transmembrane helix</keyword>
<evidence type="ECO:0000313" key="21">
    <source>
        <dbReference type="EMBL" id="TCK20938.1"/>
    </source>
</evidence>
<comment type="caution">
    <text evidence="21">The sequence shown here is derived from an EMBL/GenBank/DDBJ whole genome shotgun (WGS) entry which is preliminary data.</text>
</comment>
<comment type="similarity">
    <text evidence="4">Belongs to the etk/wzc family.</text>
</comment>
<dbReference type="AlphaFoldDB" id="A0A4R1HGU2"/>
<keyword evidence="10" id="KW-0547">Nucleotide-binding</keyword>
<feature type="domain" description="AAA" evidence="20">
    <location>
        <begin position="264"/>
        <end position="394"/>
    </location>
</feature>
<keyword evidence="15" id="KW-0829">Tyrosine-protein kinase</keyword>
<dbReference type="RefSeq" id="WP_132429748.1">
    <property type="nucleotide sequence ID" value="NZ_SMFZ01000002.1"/>
</dbReference>
<gene>
    <name evidence="21" type="ORF">EV378_4906</name>
</gene>
<dbReference type="FunFam" id="3.40.50.300:FF:000527">
    <property type="entry name" value="Tyrosine-protein kinase etk"/>
    <property type="match status" value="1"/>
</dbReference>
<dbReference type="Pfam" id="PF13614">
    <property type="entry name" value="AAA_31"/>
    <property type="match status" value="1"/>
</dbReference>
<evidence type="ECO:0000256" key="10">
    <source>
        <dbReference type="ARBA" id="ARBA00022741"/>
    </source>
</evidence>
<comment type="catalytic activity">
    <reaction evidence="16">
        <text>L-tyrosyl-[protein] + ATP = O-phospho-L-tyrosyl-[protein] + ADP + H(+)</text>
        <dbReference type="Rhea" id="RHEA:10596"/>
        <dbReference type="Rhea" id="RHEA-COMP:10136"/>
        <dbReference type="Rhea" id="RHEA-COMP:20101"/>
        <dbReference type="ChEBI" id="CHEBI:15378"/>
        <dbReference type="ChEBI" id="CHEBI:30616"/>
        <dbReference type="ChEBI" id="CHEBI:46858"/>
        <dbReference type="ChEBI" id="CHEBI:61978"/>
        <dbReference type="ChEBI" id="CHEBI:456216"/>
        <dbReference type="EC" id="2.7.10.2"/>
    </reaction>
</comment>
<dbReference type="InterPro" id="IPR027417">
    <property type="entry name" value="P-loop_NTPase"/>
</dbReference>
<evidence type="ECO:0000256" key="2">
    <source>
        <dbReference type="ARBA" id="ARBA00006683"/>
    </source>
</evidence>
<keyword evidence="14 18" id="KW-0472">Membrane</keyword>
<dbReference type="EC" id="2.7.10.2" evidence="5"/>
<protein>
    <recommendedName>
        <fullName evidence="5">non-specific protein-tyrosine kinase</fullName>
        <ecNumber evidence="5">2.7.10.2</ecNumber>
    </recommendedName>
</protein>
<evidence type="ECO:0000256" key="14">
    <source>
        <dbReference type="ARBA" id="ARBA00023136"/>
    </source>
</evidence>
<keyword evidence="11" id="KW-0418">Kinase</keyword>
<dbReference type="GO" id="GO:0042802">
    <property type="term" value="F:identical protein binding"/>
    <property type="evidence" value="ECO:0007669"/>
    <property type="project" value="UniProtKB-ARBA"/>
</dbReference>
<evidence type="ECO:0000259" key="20">
    <source>
        <dbReference type="Pfam" id="PF13614"/>
    </source>
</evidence>
<dbReference type="PANTHER" id="PTHR32309:SF13">
    <property type="entry name" value="FERRIC ENTEROBACTIN TRANSPORT PROTEIN FEPE"/>
    <property type="match status" value="1"/>
</dbReference>
<evidence type="ECO:0000256" key="5">
    <source>
        <dbReference type="ARBA" id="ARBA00011903"/>
    </source>
</evidence>
<evidence type="ECO:0000256" key="16">
    <source>
        <dbReference type="ARBA" id="ARBA00051245"/>
    </source>
</evidence>
<keyword evidence="9 18" id="KW-0812">Transmembrane</keyword>
<organism evidence="21 22">
    <name type="scientific">Pseudonocardia endophytica</name>
    <dbReference type="NCBI Taxonomy" id="401976"/>
    <lineage>
        <taxon>Bacteria</taxon>
        <taxon>Bacillati</taxon>
        <taxon>Actinomycetota</taxon>
        <taxon>Actinomycetes</taxon>
        <taxon>Pseudonocardiales</taxon>
        <taxon>Pseudonocardiaceae</taxon>
        <taxon>Pseudonocardia</taxon>
    </lineage>
</organism>
<comment type="similarity">
    <text evidence="2">Belongs to the CpsC/CapA family.</text>
</comment>
<feature type="region of interest" description="Disordered" evidence="17">
    <location>
        <begin position="462"/>
        <end position="501"/>
    </location>
</feature>
<name>A0A4R1HGU2_PSEEN</name>
<dbReference type="Pfam" id="PF02706">
    <property type="entry name" value="Wzz"/>
    <property type="match status" value="1"/>
</dbReference>
<evidence type="ECO:0000256" key="9">
    <source>
        <dbReference type="ARBA" id="ARBA00022692"/>
    </source>
</evidence>
<dbReference type="NCBIfam" id="TIGR01007">
    <property type="entry name" value="eps_fam"/>
    <property type="match status" value="1"/>
</dbReference>
<evidence type="ECO:0000256" key="3">
    <source>
        <dbReference type="ARBA" id="ARBA00007316"/>
    </source>
</evidence>
<keyword evidence="6" id="KW-1003">Cell membrane</keyword>
<reference evidence="21 22" key="1">
    <citation type="submission" date="2019-03" db="EMBL/GenBank/DDBJ databases">
        <title>Sequencing the genomes of 1000 actinobacteria strains.</title>
        <authorList>
            <person name="Klenk H.-P."/>
        </authorList>
    </citation>
    <scope>NUCLEOTIDE SEQUENCE [LARGE SCALE GENOMIC DNA]</scope>
    <source>
        <strain evidence="21 22">DSM 44969</strain>
    </source>
</reference>